<sequence length="226" mass="26174">MIVQHFNNVISLSRKYLVDPHGLDDVCYALFKMFKDESVSIVYEKPMCSHIFVIGSNFEVRLFINTSHELHLSIIFDLVNPFSTSALRFIQDIFHNLDKTFSKFSKSFGDIQLSLRSTFKIDHINIDKLMKSLLSLGVVIEAKEKHHIDNITIVLVRGKTVGKHLKMYSIMVTLLYDDISEVTFTIDSEVETDNDIVLRVIDIQNFLYNTIEYIFSYTKNDVYALT</sequence>
<dbReference type="EMBL" id="DTCA01000122">
    <property type="protein sequence ID" value="HGM07577.1"/>
    <property type="molecule type" value="Genomic_DNA"/>
</dbReference>
<protein>
    <submittedName>
        <fullName evidence="1">Uncharacterized protein</fullName>
    </submittedName>
</protein>
<proteinExistence type="predicted"/>
<evidence type="ECO:0000313" key="1">
    <source>
        <dbReference type="EMBL" id="HGM07577.1"/>
    </source>
</evidence>
<accession>A0A7C4H7N4</accession>
<name>A0A7C4H7N4_9CREN</name>
<comment type="caution">
    <text evidence="1">The sequence shown here is derived from an EMBL/GenBank/DDBJ whole genome shotgun (WGS) entry which is preliminary data.</text>
</comment>
<organism evidence="1">
    <name type="scientific">Ignisphaera aggregans</name>
    <dbReference type="NCBI Taxonomy" id="334771"/>
    <lineage>
        <taxon>Archaea</taxon>
        <taxon>Thermoproteota</taxon>
        <taxon>Thermoprotei</taxon>
        <taxon>Desulfurococcales</taxon>
        <taxon>Desulfurococcaceae</taxon>
        <taxon>Ignisphaera</taxon>
    </lineage>
</organism>
<dbReference type="AlphaFoldDB" id="A0A7C4H7N4"/>
<gene>
    <name evidence="1" type="ORF">ENU31_04120</name>
</gene>
<reference evidence="1" key="1">
    <citation type="journal article" date="2020" name="mSystems">
        <title>Genome- and Community-Level Interaction Insights into Carbon Utilization and Element Cycling Functions of Hydrothermarchaeota in Hydrothermal Sediment.</title>
        <authorList>
            <person name="Zhou Z."/>
            <person name="Liu Y."/>
            <person name="Xu W."/>
            <person name="Pan J."/>
            <person name="Luo Z.H."/>
            <person name="Li M."/>
        </authorList>
    </citation>
    <scope>NUCLEOTIDE SEQUENCE [LARGE SCALE GENOMIC DNA]</scope>
    <source>
        <strain evidence="1">SpSt-658</strain>
    </source>
</reference>